<reference evidence="6" key="2">
    <citation type="journal article" date="2021" name="PeerJ">
        <title>Extensive microbial diversity within the chicken gut microbiome revealed by metagenomics and culture.</title>
        <authorList>
            <person name="Gilroy R."/>
            <person name="Ravi A."/>
            <person name="Getino M."/>
            <person name="Pursley I."/>
            <person name="Horton D.L."/>
            <person name="Alikhan N.F."/>
            <person name="Baker D."/>
            <person name="Gharbi K."/>
            <person name="Hall N."/>
            <person name="Watson M."/>
            <person name="Adriaenssens E.M."/>
            <person name="Foster-Nyarko E."/>
            <person name="Jarju S."/>
            <person name="Secka A."/>
            <person name="Antonio M."/>
            <person name="Oren A."/>
            <person name="Chaudhuri R.R."/>
            <person name="La Ragione R."/>
            <person name="Hildebrand F."/>
            <person name="Pallen M.J."/>
        </authorList>
    </citation>
    <scope>NUCLEOTIDE SEQUENCE</scope>
    <source>
        <strain evidence="6">CHK152-2994</strain>
    </source>
</reference>
<protein>
    <recommendedName>
        <fullName evidence="2">starch synthase</fullName>
        <ecNumber evidence="2">2.4.1.21</ecNumber>
    </recommendedName>
</protein>
<dbReference type="SUPFAM" id="SSF53756">
    <property type="entry name" value="UDP-Glycosyltransferase/glycogen phosphorylase"/>
    <property type="match status" value="1"/>
</dbReference>
<evidence type="ECO:0000256" key="1">
    <source>
        <dbReference type="ARBA" id="ARBA00001478"/>
    </source>
</evidence>
<sequence length="948" mass="105117">MSVVKKISFGNGQLNQFMFTPSSANVINRQEVSSKQNSDSVKSAKTMSYVSAATALASLGVAGVAIVKSIKKPKNIEALTKEGVAEMINPIRESVGKLAGDFKNTAEGFTKLEEKMSGEVSNVHDRINKLGGEASGMVENAKRELSEQISGVARYAASQGPDGFYTCDVKVNGVPLKLANVYSEIYGEKARMLEKDLQSEAAKRILGLVDRSNKTPPEVVTVRMPTAEIRPFTSTGGMSVVPKELITNIAGLLNTKQKANLLLDTPLYVGNVSNNQFYRTERVFDENGKPTEQFKYIKNAFNSEKKVWEESTMTTIEKIDSMRLPIYTDKARNMENVDLYLSDELKSNIDFKLLAARLNSDVLEEIEKSVNTNKFWENDILKISKDPDTGEYVTQAKYKAVFYDSPKFDLAGRTNEKPTIYKNDAIETGETERFIYFAKFFSEHLMNGDNSKAKLGADLIIGNDWHTGPISAILRQLTTTRKYYGMDPVKADLLHDIPIVTIMHNAGLAGNTWHSHSKLLNIMFGEHATKIVTNSFMPNTFVKDSVKGLPNDLLNGLFTGDNVNPQMMAAAYSDILVPVSQKYGDEMASHSEYGKACHEIFKIRARKFEFADEFTLKVIAKNNGLNQESLSSQPTMVGVPNGCDPVNNTLVAKQARNLEEYLGLEKNSIWTLKDAGNNVSKWHRHNKDVYLGKVINDINIARTSNGVNNPMNIYMPENTDLTGVTADTPVFSSAGRFSDQKGLEIFAEGIKEFYKNYKGTEYPVFYIQGRGDRKFIQPLLDLKSELCKTNPDAAKRIVIADLFDEKGRYDGCKLMSDFTIMSSWFEPCGLVHKENAKFSGAIPICLDVGGLSAGLTNNVNALILDFTPRYMQDALQHNGTSLSGGMLRACEWMKDKAGFAKALESSQKTDHSWLAIGGPMDQYGKIFVDMKVFKPEVLDIPAKAAACT</sequence>
<dbReference type="Gene3D" id="3.40.50.2000">
    <property type="entry name" value="Glycogen Phosphorylase B"/>
    <property type="match status" value="2"/>
</dbReference>
<dbReference type="InterPro" id="IPR013534">
    <property type="entry name" value="Starch_synth_cat_dom"/>
</dbReference>
<dbReference type="GO" id="GO:0009011">
    <property type="term" value="F:alpha-1,4-glucan glucosyltransferase (ADP-glucose donor) activity"/>
    <property type="evidence" value="ECO:0007669"/>
    <property type="project" value="UniProtKB-EC"/>
</dbReference>
<reference evidence="6" key="1">
    <citation type="submission" date="2020-10" db="EMBL/GenBank/DDBJ databases">
        <authorList>
            <person name="Gilroy R."/>
        </authorList>
    </citation>
    <scope>NUCLEOTIDE SEQUENCE</scope>
    <source>
        <strain evidence="6">CHK152-2994</strain>
    </source>
</reference>
<dbReference type="AlphaFoldDB" id="A0A9D1K420"/>
<dbReference type="EC" id="2.4.1.21" evidence="2"/>
<evidence type="ECO:0000313" key="7">
    <source>
        <dbReference type="Proteomes" id="UP000824139"/>
    </source>
</evidence>
<dbReference type="Pfam" id="PF08323">
    <property type="entry name" value="Glyco_transf_5"/>
    <property type="match status" value="1"/>
</dbReference>
<evidence type="ECO:0000256" key="2">
    <source>
        <dbReference type="ARBA" id="ARBA00012588"/>
    </source>
</evidence>
<accession>A0A9D1K420</accession>
<evidence type="ECO:0000313" key="6">
    <source>
        <dbReference type="EMBL" id="HIS82643.1"/>
    </source>
</evidence>
<proteinExistence type="predicted"/>
<keyword evidence="3" id="KW-0328">Glycosyltransferase</keyword>
<evidence type="ECO:0000256" key="3">
    <source>
        <dbReference type="ARBA" id="ARBA00022676"/>
    </source>
</evidence>
<keyword evidence="4" id="KW-0808">Transferase</keyword>
<comment type="catalytic activity">
    <reaction evidence="1">
        <text>[(1-&gt;4)-alpha-D-glucosyl](n) + ADP-alpha-D-glucose = [(1-&gt;4)-alpha-D-glucosyl](n+1) + ADP + H(+)</text>
        <dbReference type="Rhea" id="RHEA:18189"/>
        <dbReference type="Rhea" id="RHEA-COMP:9584"/>
        <dbReference type="Rhea" id="RHEA-COMP:9587"/>
        <dbReference type="ChEBI" id="CHEBI:15378"/>
        <dbReference type="ChEBI" id="CHEBI:15444"/>
        <dbReference type="ChEBI" id="CHEBI:57498"/>
        <dbReference type="ChEBI" id="CHEBI:456216"/>
        <dbReference type="EC" id="2.4.1.21"/>
    </reaction>
</comment>
<comment type="caution">
    <text evidence="6">The sequence shown here is derived from an EMBL/GenBank/DDBJ whole genome shotgun (WGS) entry which is preliminary data.</text>
</comment>
<dbReference type="PANTHER" id="PTHR45825">
    <property type="entry name" value="GRANULE-BOUND STARCH SYNTHASE 1, CHLOROPLASTIC/AMYLOPLASTIC"/>
    <property type="match status" value="1"/>
</dbReference>
<name>A0A9D1K420_9BACT</name>
<dbReference type="PANTHER" id="PTHR45825:SF11">
    <property type="entry name" value="ALPHA AMYLASE DOMAIN-CONTAINING PROTEIN"/>
    <property type="match status" value="1"/>
</dbReference>
<gene>
    <name evidence="6" type="ORF">IAD41_03440</name>
</gene>
<dbReference type="Proteomes" id="UP000824139">
    <property type="component" value="Unassembled WGS sequence"/>
</dbReference>
<dbReference type="EMBL" id="DVJO01000076">
    <property type="protein sequence ID" value="HIS82643.1"/>
    <property type="molecule type" value="Genomic_DNA"/>
</dbReference>
<feature type="domain" description="Starch synthase catalytic" evidence="5">
    <location>
        <begin position="396"/>
        <end position="600"/>
    </location>
</feature>
<organism evidence="6 7">
    <name type="scientific">Candidatus Scatenecus faecavium</name>
    <dbReference type="NCBI Taxonomy" id="2840915"/>
    <lineage>
        <taxon>Bacteria</taxon>
        <taxon>Candidatus Scatenecus</taxon>
    </lineage>
</organism>
<evidence type="ECO:0000256" key="4">
    <source>
        <dbReference type="ARBA" id="ARBA00022679"/>
    </source>
</evidence>
<evidence type="ECO:0000259" key="5">
    <source>
        <dbReference type="Pfam" id="PF08323"/>
    </source>
</evidence>